<dbReference type="EMBL" id="ML213509">
    <property type="protein sequence ID" value="TFK52151.1"/>
    <property type="molecule type" value="Genomic_DNA"/>
</dbReference>
<dbReference type="Proteomes" id="UP000305948">
    <property type="component" value="Unassembled WGS sequence"/>
</dbReference>
<sequence>MMAPTNGISSASKLMFRHWRDVRNRQHLGYAAGYQNRLSPYVSSTNNTLFQRQSASMAKALVCQDKHRIPKSNGPATIAAGLHGPSALLLRTLNQTRLDVEDFVDLAGRTRKTVRFPVAPEEPMDDMSYFTLRHKGGINRIPFPPDSHGFLYWYLEPDAPHLSGQVRFRTTTSSDPATFSSGRDLQLPDGGTWHISLFEIARGSKYSGLRAQLLSEELVSAKVLDTALNISALRGAKIHHPATGSLLIWLFGQKFLVDLRSIMVSVWTIGSSAAEQFYLRSLFSVKVRESGSAGIGKRVGYRPFTGRVLVQFERSTLPEHKGTCTVVLRIVKIIEVTKSDSSDDASWMPEPTEGSLVLYRGRGHQHWTPWSVDVDRPRPGSESAASSAKALTILFENEARQAPGTGGSANP</sequence>
<proteinExistence type="predicted"/>
<name>A0A5C3NF47_9AGAM</name>
<evidence type="ECO:0000313" key="1">
    <source>
        <dbReference type="EMBL" id="TFK52151.1"/>
    </source>
</evidence>
<dbReference type="OrthoDB" id="2758168at2759"/>
<keyword evidence="2" id="KW-1185">Reference proteome</keyword>
<accession>A0A5C3NF47</accession>
<protein>
    <submittedName>
        <fullName evidence="1">Uncharacterized protein</fullName>
    </submittedName>
</protein>
<dbReference type="AlphaFoldDB" id="A0A5C3NF47"/>
<gene>
    <name evidence="1" type="ORF">OE88DRAFT_1807115</name>
</gene>
<organism evidence="1 2">
    <name type="scientific">Heliocybe sulcata</name>
    <dbReference type="NCBI Taxonomy" id="5364"/>
    <lineage>
        <taxon>Eukaryota</taxon>
        <taxon>Fungi</taxon>
        <taxon>Dikarya</taxon>
        <taxon>Basidiomycota</taxon>
        <taxon>Agaricomycotina</taxon>
        <taxon>Agaricomycetes</taxon>
        <taxon>Gloeophyllales</taxon>
        <taxon>Gloeophyllaceae</taxon>
        <taxon>Heliocybe</taxon>
    </lineage>
</organism>
<evidence type="ECO:0000313" key="2">
    <source>
        <dbReference type="Proteomes" id="UP000305948"/>
    </source>
</evidence>
<reference evidence="1 2" key="1">
    <citation type="journal article" date="2019" name="Nat. Ecol. Evol.">
        <title>Megaphylogeny resolves global patterns of mushroom evolution.</title>
        <authorList>
            <person name="Varga T."/>
            <person name="Krizsan K."/>
            <person name="Foldi C."/>
            <person name="Dima B."/>
            <person name="Sanchez-Garcia M."/>
            <person name="Sanchez-Ramirez S."/>
            <person name="Szollosi G.J."/>
            <person name="Szarkandi J.G."/>
            <person name="Papp V."/>
            <person name="Albert L."/>
            <person name="Andreopoulos W."/>
            <person name="Angelini C."/>
            <person name="Antonin V."/>
            <person name="Barry K.W."/>
            <person name="Bougher N.L."/>
            <person name="Buchanan P."/>
            <person name="Buyck B."/>
            <person name="Bense V."/>
            <person name="Catcheside P."/>
            <person name="Chovatia M."/>
            <person name="Cooper J."/>
            <person name="Damon W."/>
            <person name="Desjardin D."/>
            <person name="Finy P."/>
            <person name="Geml J."/>
            <person name="Haridas S."/>
            <person name="Hughes K."/>
            <person name="Justo A."/>
            <person name="Karasinski D."/>
            <person name="Kautmanova I."/>
            <person name="Kiss B."/>
            <person name="Kocsube S."/>
            <person name="Kotiranta H."/>
            <person name="LaButti K.M."/>
            <person name="Lechner B.E."/>
            <person name="Liimatainen K."/>
            <person name="Lipzen A."/>
            <person name="Lukacs Z."/>
            <person name="Mihaltcheva S."/>
            <person name="Morgado L.N."/>
            <person name="Niskanen T."/>
            <person name="Noordeloos M.E."/>
            <person name="Ohm R.A."/>
            <person name="Ortiz-Santana B."/>
            <person name="Ovrebo C."/>
            <person name="Racz N."/>
            <person name="Riley R."/>
            <person name="Savchenko A."/>
            <person name="Shiryaev A."/>
            <person name="Soop K."/>
            <person name="Spirin V."/>
            <person name="Szebenyi C."/>
            <person name="Tomsovsky M."/>
            <person name="Tulloss R.E."/>
            <person name="Uehling J."/>
            <person name="Grigoriev I.V."/>
            <person name="Vagvolgyi C."/>
            <person name="Papp T."/>
            <person name="Martin F.M."/>
            <person name="Miettinen O."/>
            <person name="Hibbett D.S."/>
            <person name="Nagy L.G."/>
        </authorList>
    </citation>
    <scope>NUCLEOTIDE SEQUENCE [LARGE SCALE GENOMIC DNA]</scope>
    <source>
        <strain evidence="1 2">OMC1185</strain>
    </source>
</reference>